<comment type="caution">
    <text evidence="2">The sequence shown here is derived from an EMBL/GenBank/DDBJ whole genome shotgun (WGS) entry which is preliminary data.</text>
</comment>
<dbReference type="InterPro" id="IPR001387">
    <property type="entry name" value="Cro/C1-type_HTH"/>
</dbReference>
<gene>
    <name evidence="2" type="ORF">F8B43_5174</name>
</gene>
<dbReference type="Gene3D" id="1.10.260.40">
    <property type="entry name" value="lambda repressor-like DNA-binding domains"/>
    <property type="match status" value="1"/>
</dbReference>
<feature type="domain" description="HTH cro/C1-type" evidence="1">
    <location>
        <begin position="30"/>
        <end position="84"/>
    </location>
</feature>
<dbReference type="RefSeq" id="WP_152278843.1">
    <property type="nucleotide sequence ID" value="NZ_WEKV01000020.1"/>
</dbReference>
<dbReference type="EMBL" id="WEKV01000020">
    <property type="protein sequence ID" value="KAB7782419.1"/>
    <property type="molecule type" value="Genomic_DNA"/>
</dbReference>
<accession>A0A833J1G4</accession>
<evidence type="ECO:0000313" key="2">
    <source>
        <dbReference type="EMBL" id="KAB7782419.1"/>
    </source>
</evidence>
<dbReference type="Pfam" id="PF01381">
    <property type="entry name" value="HTH_3"/>
    <property type="match status" value="1"/>
</dbReference>
<evidence type="ECO:0000259" key="1">
    <source>
        <dbReference type="PROSITE" id="PS50943"/>
    </source>
</evidence>
<dbReference type="PROSITE" id="PS50943">
    <property type="entry name" value="HTH_CROC1"/>
    <property type="match status" value="1"/>
</dbReference>
<sequence>MPATPPAERAPLDFSARLPTETDREIGARIAARRKAVGVSQHALAQTLGVSYAQLQKYESGSNRVAASRLLKIAAELDTTIGALVGEAGASPVDGETGAILAEAGAADLLRDFAGLKVEHRDLVCRLARDLRGAQAEAA</sequence>
<dbReference type="GO" id="GO:0003677">
    <property type="term" value="F:DNA binding"/>
    <property type="evidence" value="ECO:0007669"/>
    <property type="project" value="InterPro"/>
</dbReference>
<name>A0A833J1G4_9HYPH</name>
<dbReference type="SMART" id="SM00530">
    <property type="entry name" value="HTH_XRE"/>
    <property type="match status" value="1"/>
</dbReference>
<reference evidence="2 3" key="1">
    <citation type="submission" date="2019-10" db="EMBL/GenBank/DDBJ databases">
        <title>Draft Genome Sequence of the Caffeine Degrading Methylotroph Methylorubrum populi PINKEL.</title>
        <authorList>
            <person name="Dawson S.C."/>
            <person name="Zhang X."/>
            <person name="Wright M.E."/>
            <person name="Sharma G."/>
            <person name="Langner J.T."/>
            <person name="Ditty J.L."/>
            <person name="Subuyuj G.A."/>
        </authorList>
    </citation>
    <scope>NUCLEOTIDE SEQUENCE [LARGE SCALE GENOMIC DNA]</scope>
    <source>
        <strain evidence="2 3">Pinkel</strain>
    </source>
</reference>
<organism evidence="2 3">
    <name type="scientific">Methylorubrum populi</name>
    <dbReference type="NCBI Taxonomy" id="223967"/>
    <lineage>
        <taxon>Bacteria</taxon>
        <taxon>Pseudomonadati</taxon>
        <taxon>Pseudomonadota</taxon>
        <taxon>Alphaproteobacteria</taxon>
        <taxon>Hyphomicrobiales</taxon>
        <taxon>Methylobacteriaceae</taxon>
        <taxon>Methylorubrum</taxon>
    </lineage>
</organism>
<protein>
    <recommendedName>
        <fullName evidence="1">HTH cro/C1-type domain-containing protein</fullName>
    </recommendedName>
</protein>
<evidence type="ECO:0000313" key="3">
    <source>
        <dbReference type="Proteomes" id="UP000469949"/>
    </source>
</evidence>
<dbReference type="Proteomes" id="UP000469949">
    <property type="component" value="Unassembled WGS sequence"/>
</dbReference>
<dbReference type="AlphaFoldDB" id="A0A833J1G4"/>
<dbReference type="InterPro" id="IPR010982">
    <property type="entry name" value="Lambda_DNA-bd_dom_sf"/>
</dbReference>
<dbReference type="SUPFAM" id="SSF47413">
    <property type="entry name" value="lambda repressor-like DNA-binding domains"/>
    <property type="match status" value="1"/>
</dbReference>
<dbReference type="CDD" id="cd00093">
    <property type="entry name" value="HTH_XRE"/>
    <property type="match status" value="1"/>
</dbReference>
<proteinExistence type="predicted"/>